<dbReference type="EMBL" id="CAIIXF020000002">
    <property type="protein sequence ID" value="CAH1778385.1"/>
    <property type="molecule type" value="Genomic_DNA"/>
</dbReference>
<comment type="caution">
    <text evidence="1">The sequence shown here is derived from an EMBL/GenBank/DDBJ whole genome shotgun (WGS) entry which is preliminary data.</text>
</comment>
<dbReference type="PANTHER" id="PTHR39077:SF1">
    <property type="entry name" value="E3 UBIQUITIN-PROTEIN LIGASE APD1-4 MIDDLE DOMAIN-CONTAINING PROTEIN"/>
    <property type="match status" value="1"/>
</dbReference>
<dbReference type="OrthoDB" id="6106399at2759"/>
<dbReference type="Pfam" id="PF16041">
    <property type="entry name" value="APD1-4_M"/>
    <property type="match status" value="1"/>
</dbReference>
<reference evidence="1" key="1">
    <citation type="submission" date="2022-03" db="EMBL/GenBank/DDBJ databases">
        <authorList>
            <person name="Martin C."/>
        </authorList>
    </citation>
    <scope>NUCLEOTIDE SEQUENCE</scope>
</reference>
<evidence type="ECO:0000313" key="1">
    <source>
        <dbReference type="EMBL" id="CAH1778385.1"/>
    </source>
</evidence>
<dbReference type="InterPro" id="IPR032010">
    <property type="entry name" value="APD1-4_M"/>
</dbReference>
<dbReference type="AlphaFoldDB" id="A0A8J1XMG0"/>
<organism evidence="1 2">
    <name type="scientific">Owenia fusiformis</name>
    <name type="common">Polychaete worm</name>
    <dbReference type="NCBI Taxonomy" id="6347"/>
    <lineage>
        <taxon>Eukaryota</taxon>
        <taxon>Metazoa</taxon>
        <taxon>Spiralia</taxon>
        <taxon>Lophotrochozoa</taxon>
        <taxon>Annelida</taxon>
        <taxon>Polychaeta</taxon>
        <taxon>Sedentaria</taxon>
        <taxon>Canalipalpata</taxon>
        <taxon>Sabellida</taxon>
        <taxon>Oweniida</taxon>
        <taxon>Oweniidae</taxon>
        <taxon>Owenia</taxon>
    </lineage>
</organism>
<name>A0A8J1XMG0_OWEFU</name>
<protein>
    <submittedName>
        <fullName evidence="1">Uncharacterized protein</fullName>
    </submittedName>
</protein>
<dbReference type="Proteomes" id="UP000749559">
    <property type="component" value="Unassembled WGS sequence"/>
</dbReference>
<keyword evidence="2" id="KW-1185">Reference proteome</keyword>
<sequence>MQQNQLKHENGCARSCYYWRSFWLATMCLLPGMSKFARIGVLWGWITLIILLSSLIIRFATFGPDQTESSPGDQRIVGKVTNLMCQSVKVTNREKHAIDVYTSDGVPPILQNKTFQILTRSTNVYDNEKHVHWTFTLISGTRGVVMTTTSANVEFVIFQGRHNLNLFLGKVRRQRCNNRCFLQYHKYKEGTHRANLSVSTTEDYFFLYRRSKASAQPGINFSKINVTFILNRALYNLSNSNHACTLSTLGNSSSMCDVDLPYMTNRQVVITYDPKSDTENNIKVVTECYPRIGIYMVFFLVIPLVVGAMVSGLIMVLCKENECCGKRLTMENQQATVPTVNVPYENATHSDLFSSPEYKGTVSFEPQDYGSTMTKKY</sequence>
<dbReference type="PANTHER" id="PTHR39077">
    <property type="entry name" value="DUF4793 DOMAIN-CONTAINING PROTEIN"/>
    <property type="match status" value="1"/>
</dbReference>
<accession>A0A8J1XMG0</accession>
<proteinExistence type="predicted"/>
<evidence type="ECO:0000313" key="2">
    <source>
        <dbReference type="Proteomes" id="UP000749559"/>
    </source>
</evidence>
<gene>
    <name evidence="1" type="ORF">OFUS_LOCUS5313</name>
</gene>